<dbReference type="InterPro" id="IPR005562">
    <property type="entry name" value="SpoVA"/>
</dbReference>
<evidence type="ECO:0000256" key="1">
    <source>
        <dbReference type="SAM" id="Phobius"/>
    </source>
</evidence>
<dbReference type="Pfam" id="PF03862">
    <property type="entry name" value="SpoVAC_SpoVAEB"/>
    <property type="match status" value="1"/>
</dbReference>
<dbReference type="Proteomes" id="UP000637513">
    <property type="component" value="Unassembled WGS sequence"/>
</dbReference>
<sequence>MEEILAIKDQKKRNEAYNQYVENMTPKSNCFANCAKAFLVGGLICTLGEGLNSFYEYLGNEKELAALYGTITLIAISIILTGLNIYQKLAQFGGAGSIVPITGFANSVVSPAIEFQTEGEVFGVGCKIFTIAGPVILYGIVSSWFVGLIYWIMHM</sequence>
<gene>
    <name evidence="2" type="primary">spoVAC</name>
    <name evidence="2" type="ORF">H8700_00965</name>
</gene>
<dbReference type="EMBL" id="JACRSW010000001">
    <property type="protein sequence ID" value="MBC8556295.1"/>
    <property type="molecule type" value="Genomic_DNA"/>
</dbReference>
<keyword evidence="1" id="KW-1133">Transmembrane helix</keyword>
<comment type="caution">
    <text evidence="2">The sequence shown here is derived from an EMBL/GenBank/DDBJ whole genome shotgun (WGS) entry which is preliminary data.</text>
</comment>
<dbReference type="NCBIfam" id="TIGR02838">
    <property type="entry name" value="spore_V_AC"/>
    <property type="match status" value="1"/>
</dbReference>
<dbReference type="PANTHER" id="PTHR38450:SF1">
    <property type="entry name" value="STAGE V SPORULATION PROTEIN AC"/>
    <property type="match status" value="1"/>
</dbReference>
<keyword evidence="1" id="KW-0812">Transmembrane</keyword>
<feature type="transmembrane region" description="Helical" evidence="1">
    <location>
        <begin position="65"/>
        <end position="86"/>
    </location>
</feature>
<evidence type="ECO:0000313" key="3">
    <source>
        <dbReference type="Proteomes" id="UP000637513"/>
    </source>
</evidence>
<feature type="transmembrane region" description="Helical" evidence="1">
    <location>
        <begin position="135"/>
        <end position="153"/>
    </location>
</feature>
<dbReference type="RefSeq" id="WP_249302452.1">
    <property type="nucleotide sequence ID" value="NZ_JACRSW010000001.1"/>
</dbReference>
<dbReference type="InterPro" id="IPR014203">
    <property type="entry name" value="Spore_V_AC"/>
</dbReference>
<keyword evidence="1" id="KW-0472">Membrane</keyword>
<accession>A0ABR7MS72</accession>
<name>A0ABR7MS72_9FIRM</name>
<reference evidence="2 3" key="1">
    <citation type="submission" date="2020-08" db="EMBL/GenBank/DDBJ databases">
        <title>Genome public.</title>
        <authorList>
            <person name="Liu C."/>
            <person name="Sun Q."/>
        </authorList>
    </citation>
    <scope>NUCLEOTIDE SEQUENCE [LARGE SCALE GENOMIC DNA]</scope>
    <source>
        <strain evidence="2 3">BX3</strain>
    </source>
</reference>
<proteinExistence type="predicted"/>
<evidence type="ECO:0000313" key="2">
    <source>
        <dbReference type="EMBL" id="MBC8556295.1"/>
    </source>
</evidence>
<dbReference type="PANTHER" id="PTHR38450">
    <property type="entry name" value="STAGE V SPORULATION PROTEIN AC-RELATED"/>
    <property type="match status" value="1"/>
</dbReference>
<organism evidence="2 3">
    <name type="scientific">Jutongia hominis</name>
    <dbReference type="NCBI Taxonomy" id="2763664"/>
    <lineage>
        <taxon>Bacteria</taxon>
        <taxon>Bacillati</taxon>
        <taxon>Bacillota</taxon>
        <taxon>Clostridia</taxon>
        <taxon>Lachnospirales</taxon>
        <taxon>Lachnospiraceae</taxon>
        <taxon>Jutongia</taxon>
    </lineage>
</organism>
<keyword evidence="3" id="KW-1185">Reference proteome</keyword>
<protein>
    <submittedName>
        <fullName evidence="2">Stage V sporulation protein AC</fullName>
    </submittedName>
</protein>